<dbReference type="InterPro" id="IPR020003">
    <property type="entry name" value="ATPase_a/bsu_AS"/>
</dbReference>
<reference evidence="10" key="1">
    <citation type="journal article" date="2020" name="mSystems">
        <title>Genome- and Community-Level Interaction Insights into Carbon Utilization and Element Cycling Functions of Hydrothermarchaeota in Hydrothermal Sediment.</title>
        <authorList>
            <person name="Zhou Z."/>
            <person name="Liu Y."/>
            <person name="Xu W."/>
            <person name="Pan J."/>
            <person name="Luo Z.H."/>
            <person name="Li M."/>
        </authorList>
    </citation>
    <scope>NUCLEOTIDE SEQUENCE [LARGE SCALE GENOMIC DNA]</scope>
    <source>
        <strain evidence="10">SpSt-776</strain>
    </source>
</reference>
<dbReference type="PANTHER" id="PTHR15184">
    <property type="entry name" value="ATP SYNTHASE"/>
    <property type="match status" value="1"/>
</dbReference>
<evidence type="ECO:0000256" key="2">
    <source>
        <dbReference type="ARBA" id="ARBA00022448"/>
    </source>
</evidence>
<dbReference type="PANTHER" id="PTHR15184:SF9">
    <property type="entry name" value="SPI-1 TYPE 3 SECRETION SYSTEM ATPASE"/>
    <property type="match status" value="1"/>
</dbReference>
<dbReference type="GO" id="GO:0016887">
    <property type="term" value="F:ATP hydrolysis activity"/>
    <property type="evidence" value="ECO:0007669"/>
    <property type="project" value="InterPro"/>
</dbReference>
<keyword evidence="4" id="KW-0547">Nucleotide-binding</keyword>
<evidence type="ECO:0000256" key="7">
    <source>
        <dbReference type="ARBA" id="ARBA00022967"/>
    </source>
</evidence>
<dbReference type="PROSITE" id="PS00152">
    <property type="entry name" value="ATPASE_ALPHA_BETA"/>
    <property type="match status" value="1"/>
</dbReference>
<dbReference type="GO" id="GO:0046933">
    <property type="term" value="F:proton-transporting ATP synthase activity, rotational mechanism"/>
    <property type="evidence" value="ECO:0007669"/>
    <property type="project" value="TreeGrafter"/>
</dbReference>
<evidence type="ECO:0000259" key="9">
    <source>
        <dbReference type="SMART" id="SM00382"/>
    </source>
</evidence>
<dbReference type="Pfam" id="PF00006">
    <property type="entry name" value="ATP-synt_ab"/>
    <property type="match status" value="1"/>
</dbReference>
<dbReference type="SUPFAM" id="SSF52540">
    <property type="entry name" value="P-loop containing nucleoside triphosphate hydrolases"/>
    <property type="match status" value="1"/>
</dbReference>
<dbReference type="InterPro" id="IPR050053">
    <property type="entry name" value="ATPase_alpha/beta_chains"/>
</dbReference>
<evidence type="ECO:0000256" key="1">
    <source>
        <dbReference type="ARBA" id="ARBA00004496"/>
    </source>
</evidence>
<evidence type="ECO:0000313" key="10">
    <source>
        <dbReference type="EMBL" id="HGB15645.1"/>
    </source>
</evidence>
<dbReference type="InterPro" id="IPR005714">
    <property type="entry name" value="ATPase_T3SS_FliI/YscN"/>
</dbReference>
<keyword evidence="6" id="KW-0653">Protein transport</keyword>
<evidence type="ECO:0000256" key="6">
    <source>
        <dbReference type="ARBA" id="ARBA00022927"/>
    </source>
</evidence>
<dbReference type="CDD" id="cd01136">
    <property type="entry name" value="ATPase_flagellum-secretory_path_III"/>
    <property type="match status" value="1"/>
</dbReference>
<dbReference type="GO" id="GO:0005737">
    <property type="term" value="C:cytoplasm"/>
    <property type="evidence" value="ECO:0007669"/>
    <property type="project" value="UniProtKB-SubCell"/>
</dbReference>
<dbReference type="SMART" id="SM00382">
    <property type="entry name" value="AAA"/>
    <property type="match status" value="1"/>
</dbReference>
<dbReference type="NCBIfam" id="TIGR01026">
    <property type="entry name" value="fliI_yscN"/>
    <property type="match status" value="1"/>
</dbReference>
<evidence type="ECO:0000256" key="3">
    <source>
        <dbReference type="ARBA" id="ARBA00022490"/>
    </source>
</evidence>
<comment type="caution">
    <text evidence="10">The sequence shown here is derived from an EMBL/GenBank/DDBJ whole genome shotgun (WGS) entry which is preliminary data.</text>
</comment>
<keyword evidence="5" id="KW-0067">ATP-binding</keyword>
<name>A0A7C3SM48_9BACT</name>
<comment type="catalytic activity">
    <reaction evidence="8">
        <text>ATP + H2O + cellular proteinSide 1 = ADP + phosphate + cellular proteinSide 2.</text>
        <dbReference type="EC" id="7.4.2.8"/>
    </reaction>
</comment>
<keyword evidence="3" id="KW-0963">Cytoplasm</keyword>
<evidence type="ECO:0000256" key="5">
    <source>
        <dbReference type="ARBA" id="ARBA00022840"/>
    </source>
</evidence>
<dbReference type="InterPro" id="IPR040627">
    <property type="entry name" value="T3SS_ATPase_C"/>
</dbReference>
<dbReference type="GO" id="GO:0030257">
    <property type="term" value="C:type III protein secretion system complex"/>
    <property type="evidence" value="ECO:0007669"/>
    <property type="project" value="InterPro"/>
</dbReference>
<sequence length="438" mass="47418">MSRLDWQALLEAVRRVEPLAQVGRVEEMVGLVIKSRGPQGPVGAVCYLDMSPGPSIPAEIVGFRQKQTLLMPHGEVQGLRPEARVVLHDRQPLVPVGPALLGRVIDGLGQPLDGQGPLPYRETRSLYPAPVNPCSRRPISEPLDVGIRAINGLLTLGKGQRIGIFAGSGVGKSTLLGMMARYTRSDVSVIGLIGERGREVKEFLERDLGPEGLARSCVVVATSDTPPLVRRRGAYLATTVAEYFRDQGQDVILMLDSLTRFAMASREIGLAVGEPPTARGYTPSVFAQLPVLLERAGACREKGSITGIYTVLVEGDDLLEPIADACRAILDGHIVLSRELADQGHYPAIDILGSISRLMPQVSTPEHLAVREKLVKVLATYRRAEDLVNINAYVRGTNSDIDDALEKIAAINRYLRQGIGESVALPQAVQELQEIFGL</sequence>
<evidence type="ECO:0000256" key="8">
    <source>
        <dbReference type="ARBA" id="ARBA00034006"/>
    </source>
</evidence>
<dbReference type="Gene3D" id="3.40.50.12240">
    <property type="match status" value="1"/>
</dbReference>
<dbReference type="FunFam" id="3.40.50.12240:FF:000002">
    <property type="entry name" value="Flagellum-specific ATP synthase FliI"/>
    <property type="match status" value="1"/>
</dbReference>
<dbReference type="GO" id="GO:0008564">
    <property type="term" value="F:protein-exporting ATPase activity"/>
    <property type="evidence" value="ECO:0007669"/>
    <property type="project" value="UniProtKB-EC"/>
</dbReference>
<dbReference type="InterPro" id="IPR003593">
    <property type="entry name" value="AAA+_ATPase"/>
</dbReference>
<dbReference type="InterPro" id="IPR027417">
    <property type="entry name" value="P-loop_NTPase"/>
</dbReference>
<comment type="subcellular location">
    <subcellularLocation>
        <location evidence="1">Cytoplasm</location>
    </subcellularLocation>
</comment>
<dbReference type="GO" id="GO:0005524">
    <property type="term" value="F:ATP binding"/>
    <property type="evidence" value="ECO:0007669"/>
    <property type="project" value="UniProtKB-KW"/>
</dbReference>
<dbReference type="GO" id="GO:0030254">
    <property type="term" value="P:protein secretion by the type III secretion system"/>
    <property type="evidence" value="ECO:0007669"/>
    <property type="project" value="InterPro"/>
</dbReference>
<protein>
    <submittedName>
        <fullName evidence="10">FliI/YscN family ATPase</fullName>
    </submittedName>
</protein>
<feature type="domain" description="AAA+ ATPase" evidence="9">
    <location>
        <begin position="158"/>
        <end position="340"/>
    </location>
</feature>
<dbReference type="CDD" id="cd18117">
    <property type="entry name" value="ATP-synt_flagellum-secretory_path_III_N"/>
    <property type="match status" value="1"/>
</dbReference>
<accession>A0A7C3SM48</accession>
<dbReference type="EMBL" id="DTHB01000060">
    <property type="protein sequence ID" value="HGB15645.1"/>
    <property type="molecule type" value="Genomic_DNA"/>
</dbReference>
<dbReference type="AlphaFoldDB" id="A0A7C3SM48"/>
<keyword evidence="2" id="KW-0813">Transport</keyword>
<organism evidence="10">
    <name type="scientific">Desulfobacca acetoxidans</name>
    <dbReference type="NCBI Taxonomy" id="60893"/>
    <lineage>
        <taxon>Bacteria</taxon>
        <taxon>Pseudomonadati</taxon>
        <taxon>Thermodesulfobacteriota</taxon>
        <taxon>Desulfobaccia</taxon>
        <taxon>Desulfobaccales</taxon>
        <taxon>Desulfobaccaceae</taxon>
        <taxon>Desulfobacca</taxon>
    </lineage>
</organism>
<keyword evidence="7" id="KW-1278">Translocase</keyword>
<evidence type="ECO:0000256" key="4">
    <source>
        <dbReference type="ARBA" id="ARBA00022741"/>
    </source>
</evidence>
<dbReference type="Pfam" id="PF18269">
    <property type="entry name" value="T3SS_ATPase_C"/>
    <property type="match status" value="1"/>
</dbReference>
<dbReference type="InterPro" id="IPR000194">
    <property type="entry name" value="ATPase_F1/V1/A1_a/bsu_nucl-bd"/>
</dbReference>
<proteinExistence type="predicted"/>
<gene>
    <name evidence="10" type="ORF">ENV62_10485</name>
</gene>